<keyword evidence="3" id="KW-0677">Repeat</keyword>
<evidence type="ECO:0000256" key="3">
    <source>
        <dbReference type="ARBA" id="ARBA00022737"/>
    </source>
</evidence>
<keyword evidence="2 6" id="KW-0808">Transferase</keyword>
<sequence>MNRISTRAVVETEAIGADVTIAEFAVVRSGVTIGNRVVIHPHVVIESGARIGDNVEIFPGAYIGKVPKGAGALSRAPHFEAWIDIGADCSIGPHAVIFYDVSLGAGTLIGDGASIREQSRIGSKTVVGRYVTVNYNTRIGDRVRVQDHTWLAGNMTIEDDVFISGCVGTSNDNAIGRNGYDGSPMLGPTIARGAAIGVGANLLPGVRIGIGAIVGAGAVVTKDVPDNTLVTGVPAEIRRKLNGAGGTAEASRE</sequence>
<dbReference type="Proteomes" id="UP000198992">
    <property type="component" value="Unassembled WGS sequence"/>
</dbReference>
<dbReference type="PROSITE" id="PS00101">
    <property type="entry name" value="HEXAPEP_TRANSFERASES"/>
    <property type="match status" value="1"/>
</dbReference>
<dbReference type="EMBL" id="FNTH01000001">
    <property type="protein sequence ID" value="SEE51995.1"/>
    <property type="molecule type" value="Genomic_DNA"/>
</dbReference>
<dbReference type="InterPro" id="IPR011004">
    <property type="entry name" value="Trimer_LpxA-like_sf"/>
</dbReference>
<organism evidence="6 7">
    <name type="scientific">Bradyrhizobium erythrophlei</name>
    <dbReference type="NCBI Taxonomy" id="1437360"/>
    <lineage>
        <taxon>Bacteria</taxon>
        <taxon>Pseudomonadati</taxon>
        <taxon>Pseudomonadota</taxon>
        <taxon>Alphaproteobacteria</taxon>
        <taxon>Hyphomicrobiales</taxon>
        <taxon>Nitrobacteraceae</taxon>
        <taxon>Bradyrhizobium</taxon>
    </lineage>
</organism>
<dbReference type="PANTHER" id="PTHR43300">
    <property type="entry name" value="ACETYLTRANSFERASE"/>
    <property type="match status" value="1"/>
</dbReference>
<dbReference type="AlphaFoldDB" id="A0A1H5JHH7"/>
<proteinExistence type="inferred from homology"/>
<dbReference type="SUPFAM" id="SSF51161">
    <property type="entry name" value="Trimeric LpxA-like enzymes"/>
    <property type="match status" value="1"/>
</dbReference>
<keyword evidence="4 6" id="KW-0012">Acyltransferase</keyword>
<gene>
    <name evidence="6" type="ORF">SAMN05444164_8439</name>
</gene>
<dbReference type="InterPro" id="IPR056729">
    <property type="entry name" value="GMPPB_C"/>
</dbReference>
<dbReference type="Pfam" id="PF00132">
    <property type="entry name" value="Hexapep"/>
    <property type="match status" value="1"/>
</dbReference>
<evidence type="ECO:0000256" key="1">
    <source>
        <dbReference type="ARBA" id="ARBA00007274"/>
    </source>
</evidence>
<dbReference type="OrthoDB" id="1115300at2"/>
<protein>
    <submittedName>
        <fullName evidence="6">Acyl-[acyl carrier protein]--UDP-N-acetylglucosamine O-acyltransferase</fullName>
    </submittedName>
</protein>
<dbReference type="Pfam" id="PF25087">
    <property type="entry name" value="GMPPB_C"/>
    <property type="match status" value="1"/>
</dbReference>
<dbReference type="RefSeq" id="WP_092125489.1">
    <property type="nucleotide sequence ID" value="NZ_FNTH01000001.1"/>
</dbReference>
<evidence type="ECO:0000256" key="2">
    <source>
        <dbReference type="ARBA" id="ARBA00022679"/>
    </source>
</evidence>
<dbReference type="InterPro" id="IPR001451">
    <property type="entry name" value="Hexapep"/>
</dbReference>
<evidence type="ECO:0000256" key="4">
    <source>
        <dbReference type="ARBA" id="ARBA00023315"/>
    </source>
</evidence>
<evidence type="ECO:0000259" key="5">
    <source>
        <dbReference type="Pfam" id="PF25087"/>
    </source>
</evidence>
<accession>A0A1H5JHH7</accession>
<dbReference type="PANTHER" id="PTHR43300:SF11">
    <property type="entry name" value="ACETYLTRANSFERASE RV3034C-RELATED"/>
    <property type="match status" value="1"/>
</dbReference>
<dbReference type="GO" id="GO:0016746">
    <property type="term" value="F:acyltransferase activity"/>
    <property type="evidence" value="ECO:0007669"/>
    <property type="project" value="UniProtKB-KW"/>
</dbReference>
<evidence type="ECO:0000313" key="7">
    <source>
        <dbReference type="Proteomes" id="UP000198992"/>
    </source>
</evidence>
<dbReference type="InterPro" id="IPR018357">
    <property type="entry name" value="Hexapep_transf_CS"/>
</dbReference>
<comment type="similarity">
    <text evidence="1">Belongs to the transferase hexapeptide repeat family.</text>
</comment>
<dbReference type="Gene3D" id="2.160.10.10">
    <property type="entry name" value="Hexapeptide repeat proteins"/>
    <property type="match status" value="2"/>
</dbReference>
<reference evidence="6 7" key="1">
    <citation type="submission" date="2016-10" db="EMBL/GenBank/DDBJ databases">
        <authorList>
            <person name="de Groot N.N."/>
        </authorList>
    </citation>
    <scope>NUCLEOTIDE SEQUENCE [LARGE SCALE GENOMIC DNA]</scope>
    <source>
        <strain evidence="6 7">MT12</strain>
    </source>
</reference>
<feature type="domain" description="Mannose-1-phosphate guanyltransferase C-terminal" evidence="5">
    <location>
        <begin position="84"/>
        <end position="167"/>
    </location>
</feature>
<dbReference type="CDD" id="cd03358">
    <property type="entry name" value="LbH_WxcM_N_like"/>
    <property type="match status" value="1"/>
</dbReference>
<name>A0A1H5JHH7_9BRAD</name>
<evidence type="ECO:0000313" key="6">
    <source>
        <dbReference type="EMBL" id="SEE51995.1"/>
    </source>
</evidence>
<dbReference type="InterPro" id="IPR050179">
    <property type="entry name" value="Trans_hexapeptide_repeat"/>
</dbReference>